<organism evidence="2 3">
    <name type="scientific">Eumeta variegata</name>
    <name type="common">Bagworm moth</name>
    <name type="synonym">Eumeta japonica</name>
    <dbReference type="NCBI Taxonomy" id="151549"/>
    <lineage>
        <taxon>Eukaryota</taxon>
        <taxon>Metazoa</taxon>
        <taxon>Ecdysozoa</taxon>
        <taxon>Arthropoda</taxon>
        <taxon>Hexapoda</taxon>
        <taxon>Insecta</taxon>
        <taxon>Pterygota</taxon>
        <taxon>Neoptera</taxon>
        <taxon>Endopterygota</taxon>
        <taxon>Lepidoptera</taxon>
        <taxon>Glossata</taxon>
        <taxon>Ditrysia</taxon>
        <taxon>Tineoidea</taxon>
        <taxon>Psychidae</taxon>
        <taxon>Oiketicinae</taxon>
        <taxon>Eumeta</taxon>
    </lineage>
</organism>
<accession>A0A4C1WFQ9</accession>
<protein>
    <submittedName>
        <fullName evidence="2">Uncharacterized protein</fullName>
    </submittedName>
</protein>
<evidence type="ECO:0000313" key="3">
    <source>
        <dbReference type="Proteomes" id="UP000299102"/>
    </source>
</evidence>
<reference evidence="2 3" key="1">
    <citation type="journal article" date="2019" name="Commun. Biol.">
        <title>The bagworm genome reveals a unique fibroin gene that provides high tensile strength.</title>
        <authorList>
            <person name="Kono N."/>
            <person name="Nakamura H."/>
            <person name="Ohtoshi R."/>
            <person name="Tomita M."/>
            <person name="Numata K."/>
            <person name="Arakawa K."/>
        </authorList>
    </citation>
    <scope>NUCLEOTIDE SEQUENCE [LARGE SCALE GENOMIC DNA]</scope>
</reference>
<sequence length="113" mass="12590">MRCDENSAGTTVRAEIISHAEFRGDDDRAGPRRAYPGSGTGRRRAGARRAALSARHLPGRSRFSPRARFITRIVPRFSLVTYLPTAPSAGRPTELYRPAIFFFSFRPLKTPSV</sequence>
<evidence type="ECO:0000256" key="1">
    <source>
        <dbReference type="SAM" id="MobiDB-lite"/>
    </source>
</evidence>
<evidence type="ECO:0000313" key="2">
    <source>
        <dbReference type="EMBL" id="GBP48977.1"/>
    </source>
</evidence>
<feature type="region of interest" description="Disordered" evidence="1">
    <location>
        <begin position="22"/>
        <end position="59"/>
    </location>
</feature>
<dbReference type="AlphaFoldDB" id="A0A4C1WFQ9"/>
<name>A0A4C1WFQ9_EUMVA</name>
<dbReference type="EMBL" id="BGZK01000535">
    <property type="protein sequence ID" value="GBP48977.1"/>
    <property type="molecule type" value="Genomic_DNA"/>
</dbReference>
<keyword evidence="3" id="KW-1185">Reference proteome</keyword>
<dbReference type="Proteomes" id="UP000299102">
    <property type="component" value="Unassembled WGS sequence"/>
</dbReference>
<gene>
    <name evidence="2" type="ORF">EVAR_35597_1</name>
</gene>
<proteinExistence type="predicted"/>
<comment type="caution">
    <text evidence="2">The sequence shown here is derived from an EMBL/GenBank/DDBJ whole genome shotgun (WGS) entry which is preliminary data.</text>
</comment>